<evidence type="ECO:0000256" key="6">
    <source>
        <dbReference type="ARBA" id="ARBA00022519"/>
    </source>
</evidence>
<dbReference type="Proteomes" id="UP000244571">
    <property type="component" value="Chromosome"/>
</dbReference>
<dbReference type="Pfam" id="PF01618">
    <property type="entry name" value="MotA_ExbB"/>
    <property type="match status" value="1"/>
</dbReference>
<evidence type="ECO:0000256" key="3">
    <source>
        <dbReference type="ARBA" id="ARBA00022093"/>
    </source>
</evidence>
<keyword evidence="6" id="KW-0997">Cell inner membrane</keyword>
<dbReference type="OrthoDB" id="9805133at2"/>
<evidence type="ECO:0000256" key="11">
    <source>
        <dbReference type="ARBA" id="ARBA00024816"/>
    </source>
</evidence>
<proteinExistence type="inferred from homology"/>
<feature type="domain" description="MotA/TolQ/ExbB proton channel" evidence="14">
    <location>
        <begin position="104"/>
        <end position="210"/>
    </location>
</feature>
<dbReference type="PANTHER" id="PTHR30625:SF14">
    <property type="entry name" value="BIOPOLYMER TRANSPORT PROTEIN EXBB"/>
    <property type="match status" value="1"/>
</dbReference>
<feature type="transmembrane region" description="Helical" evidence="13">
    <location>
        <begin position="178"/>
        <end position="199"/>
    </location>
</feature>
<keyword evidence="16" id="KW-1185">Reference proteome</keyword>
<feature type="transmembrane region" description="Helical" evidence="13">
    <location>
        <begin position="133"/>
        <end position="158"/>
    </location>
</feature>
<dbReference type="PANTHER" id="PTHR30625">
    <property type="entry name" value="PROTEIN TOLQ"/>
    <property type="match status" value="1"/>
</dbReference>
<reference evidence="15 16" key="1">
    <citation type="submission" date="2018-04" db="EMBL/GenBank/DDBJ databases">
        <title>Bordetella sp. HZ20 isolated from seawater.</title>
        <authorList>
            <person name="Sun C."/>
        </authorList>
    </citation>
    <scope>NUCLEOTIDE SEQUENCE [LARGE SCALE GENOMIC DNA]</scope>
    <source>
        <strain evidence="15 16">HZ20</strain>
    </source>
</reference>
<evidence type="ECO:0000259" key="14">
    <source>
        <dbReference type="Pfam" id="PF01618"/>
    </source>
</evidence>
<evidence type="ECO:0000256" key="1">
    <source>
        <dbReference type="ARBA" id="ARBA00004429"/>
    </source>
</evidence>
<dbReference type="AlphaFoldDB" id="A0A2R4XKA1"/>
<keyword evidence="7 13" id="KW-0812">Transmembrane</keyword>
<sequence>METHSEVWSILWYHTDMVSKSLFVVLAIMSCTTWYLIVAKSVFLWRVKRFSRDFLVKFWNATSLEQVENELIAHGVRDPFAHLTIHAIHARNHHIQYGATRLEEVGSTGEFVTRSMRKVLDEETSKFENGLTVLATIGATAPFVGLFGTVWGVYHALMTIAAEDGANFTQLAGPVGEALIMTGLGLAVAIPAVLAYNTLVRINRVILGQLDAFAHELFVFLTTGQTVGVSPKAKQIDLVAKGDH</sequence>
<evidence type="ECO:0000256" key="8">
    <source>
        <dbReference type="ARBA" id="ARBA00022927"/>
    </source>
</evidence>
<evidence type="ECO:0000256" key="12">
    <source>
        <dbReference type="RuleBase" id="RU004057"/>
    </source>
</evidence>
<keyword evidence="5" id="KW-1003">Cell membrane</keyword>
<organism evidence="15 16">
    <name type="scientific">Orrella marina</name>
    <dbReference type="NCBI Taxonomy" id="2163011"/>
    <lineage>
        <taxon>Bacteria</taxon>
        <taxon>Pseudomonadati</taxon>
        <taxon>Pseudomonadota</taxon>
        <taxon>Betaproteobacteria</taxon>
        <taxon>Burkholderiales</taxon>
        <taxon>Alcaligenaceae</taxon>
        <taxon>Orrella</taxon>
    </lineage>
</organism>
<dbReference type="InterPro" id="IPR002898">
    <property type="entry name" value="MotA_ExbB_proton_chnl"/>
</dbReference>
<protein>
    <recommendedName>
        <fullName evidence="3">Biopolymer transport protein ExbB</fullName>
    </recommendedName>
</protein>
<dbReference type="InterPro" id="IPR050790">
    <property type="entry name" value="ExbB/TolQ_transport"/>
</dbReference>
<evidence type="ECO:0000256" key="10">
    <source>
        <dbReference type="ARBA" id="ARBA00023136"/>
    </source>
</evidence>
<evidence type="ECO:0000256" key="7">
    <source>
        <dbReference type="ARBA" id="ARBA00022692"/>
    </source>
</evidence>
<comment type="similarity">
    <text evidence="12">Belongs to the exbB/tolQ family.</text>
</comment>
<accession>A0A2R4XKA1</accession>
<evidence type="ECO:0000256" key="2">
    <source>
        <dbReference type="ARBA" id="ARBA00011471"/>
    </source>
</evidence>
<comment type="subunit">
    <text evidence="2">The accessory proteins ExbB and ExbD seem to form a complex with TonB.</text>
</comment>
<keyword evidence="9 13" id="KW-1133">Transmembrane helix</keyword>
<dbReference type="GO" id="GO:0017038">
    <property type="term" value="P:protein import"/>
    <property type="evidence" value="ECO:0007669"/>
    <property type="project" value="TreeGrafter"/>
</dbReference>
<feature type="transmembrane region" description="Helical" evidence="13">
    <location>
        <begin position="22"/>
        <end position="45"/>
    </location>
</feature>
<comment type="function">
    <text evidence="11">Involved in the TonB-dependent energy-dependent transport of various receptor-bound substrates. Protects ExbD from proteolytic degradation and functionally stabilizes TonB.</text>
</comment>
<dbReference type="EMBL" id="CP028901">
    <property type="protein sequence ID" value="AWB34203.1"/>
    <property type="molecule type" value="Genomic_DNA"/>
</dbReference>
<evidence type="ECO:0000256" key="13">
    <source>
        <dbReference type="SAM" id="Phobius"/>
    </source>
</evidence>
<evidence type="ECO:0000313" key="16">
    <source>
        <dbReference type="Proteomes" id="UP000244571"/>
    </source>
</evidence>
<keyword evidence="10 13" id="KW-0472">Membrane</keyword>
<evidence type="ECO:0000256" key="9">
    <source>
        <dbReference type="ARBA" id="ARBA00022989"/>
    </source>
</evidence>
<dbReference type="KEGG" id="boz:DBV39_11360"/>
<name>A0A2R4XKA1_9BURK</name>
<evidence type="ECO:0000256" key="4">
    <source>
        <dbReference type="ARBA" id="ARBA00022448"/>
    </source>
</evidence>
<keyword evidence="4 12" id="KW-0813">Transport</keyword>
<gene>
    <name evidence="15" type="ORF">DBV39_11360</name>
</gene>
<evidence type="ECO:0000313" key="15">
    <source>
        <dbReference type="EMBL" id="AWB34203.1"/>
    </source>
</evidence>
<dbReference type="GO" id="GO:0005886">
    <property type="term" value="C:plasma membrane"/>
    <property type="evidence" value="ECO:0007669"/>
    <property type="project" value="UniProtKB-SubCell"/>
</dbReference>
<comment type="subcellular location">
    <subcellularLocation>
        <location evidence="1">Cell inner membrane</location>
        <topology evidence="1">Multi-pass membrane protein</topology>
    </subcellularLocation>
    <subcellularLocation>
        <location evidence="12">Membrane</location>
        <topology evidence="12">Multi-pass membrane protein</topology>
    </subcellularLocation>
</comment>
<keyword evidence="8 12" id="KW-0653">Protein transport</keyword>
<evidence type="ECO:0000256" key="5">
    <source>
        <dbReference type="ARBA" id="ARBA00022475"/>
    </source>
</evidence>